<keyword evidence="3" id="KW-1185">Reference proteome</keyword>
<evidence type="ECO:0000313" key="3">
    <source>
        <dbReference type="Proteomes" id="UP000299102"/>
    </source>
</evidence>
<gene>
    <name evidence="2" type="ORF">EVAR_53222_1</name>
</gene>
<feature type="compositionally biased region" description="Basic and acidic residues" evidence="1">
    <location>
        <begin position="65"/>
        <end position="74"/>
    </location>
</feature>
<sequence length="91" mass="10523">MRVSLEGESTDVSQRWSDRRRDEFLAARKQMNDSASPNYPDNNTGNAVHRYHRVCNGRLALHSRSRPEREECALSRRASSSRRSPLAVPRR</sequence>
<accession>A0A4C1XGH6</accession>
<dbReference type="AlphaFoldDB" id="A0A4C1XGH6"/>
<reference evidence="2 3" key="1">
    <citation type="journal article" date="2019" name="Commun. Biol.">
        <title>The bagworm genome reveals a unique fibroin gene that provides high tensile strength.</title>
        <authorList>
            <person name="Kono N."/>
            <person name="Nakamura H."/>
            <person name="Ohtoshi R."/>
            <person name="Tomita M."/>
            <person name="Numata K."/>
            <person name="Arakawa K."/>
        </authorList>
    </citation>
    <scope>NUCLEOTIDE SEQUENCE [LARGE SCALE GENOMIC DNA]</scope>
</reference>
<feature type="region of interest" description="Disordered" evidence="1">
    <location>
        <begin position="64"/>
        <end position="91"/>
    </location>
</feature>
<organism evidence="2 3">
    <name type="scientific">Eumeta variegata</name>
    <name type="common">Bagworm moth</name>
    <name type="synonym">Eumeta japonica</name>
    <dbReference type="NCBI Taxonomy" id="151549"/>
    <lineage>
        <taxon>Eukaryota</taxon>
        <taxon>Metazoa</taxon>
        <taxon>Ecdysozoa</taxon>
        <taxon>Arthropoda</taxon>
        <taxon>Hexapoda</taxon>
        <taxon>Insecta</taxon>
        <taxon>Pterygota</taxon>
        <taxon>Neoptera</taxon>
        <taxon>Endopterygota</taxon>
        <taxon>Lepidoptera</taxon>
        <taxon>Glossata</taxon>
        <taxon>Ditrysia</taxon>
        <taxon>Tineoidea</taxon>
        <taxon>Psychidae</taxon>
        <taxon>Oiketicinae</taxon>
        <taxon>Eumeta</taxon>
    </lineage>
</organism>
<dbReference type="Proteomes" id="UP000299102">
    <property type="component" value="Unassembled WGS sequence"/>
</dbReference>
<proteinExistence type="predicted"/>
<dbReference type="EMBL" id="BGZK01000810">
    <property type="protein sequence ID" value="GBP61307.1"/>
    <property type="molecule type" value="Genomic_DNA"/>
</dbReference>
<evidence type="ECO:0000313" key="2">
    <source>
        <dbReference type="EMBL" id="GBP61307.1"/>
    </source>
</evidence>
<protein>
    <submittedName>
        <fullName evidence="2">Uncharacterized protein</fullName>
    </submittedName>
</protein>
<comment type="caution">
    <text evidence="2">The sequence shown here is derived from an EMBL/GenBank/DDBJ whole genome shotgun (WGS) entry which is preliminary data.</text>
</comment>
<name>A0A4C1XGH6_EUMVA</name>
<feature type="compositionally biased region" description="Low complexity" evidence="1">
    <location>
        <begin position="75"/>
        <end position="91"/>
    </location>
</feature>
<evidence type="ECO:0000256" key="1">
    <source>
        <dbReference type="SAM" id="MobiDB-lite"/>
    </source>
</evidence>